<evidence type="ECO:0000259" key="11">
    <source>
        <dbReference type="PROSITE" id="PS51843"/>
    </source>
</evidence>
<evidence type="ECO:0000256" key="4">
    <source>
        <dbReference type="ARBA" id="ARBA00023015"/>
    </source>
</evidence>
<dbReference type="PANTHER" id="PTHR24082">
    <property type="entry name" value="NUCLEAR HORMONE RECEPTOR"/>
    <property type="match status" value="1"/>
</dbReference>
<dbReference type="PANTHER" id="PTHR24082:SF482">
    <property type="entry name" value="NUCLEAR RECEPTOR"/>
    <property type="match status" value="1"/>
</dbReference>
<keyword evidence="3" id="KW-0862">Zinc</keyword>
<dbReference type="PROSITE" id="PS51843">
    <property type="entry name" value="NR_LBD"/>
    <property type="match status" value="1"/>
</dbReference>
<evidence type="ECO:0000256" key="9">
    <source>
        <dbReference type="SAM" id="MobiDB-lite"/>
    </source>
</evidence>
<dbReference type="InterPro" id="IPR013088">
    <property type="entry name" value="Znf_NHR/GATA"/>
</dbReference>
<dbReference type="EMBL" id="KJ664206">
    <property type="protein sequence ID" value="AID52843.1"/>
    <property type="molecule type" value="mRNA"/>
</dbReference>
<dbReference type="GO" id="GO:0045944">
    <property type="term" value="P:positive regulation of transcription by RNA polymerase II"/>
    <property type="evidence" value="ECO:0007669"/>
    <property type="project" value="TreeGrafter"/>
</dbReference>
<organism evidence="12">
    <name type="scientific">Tigriopus japonicus</name>
    <name type="common">Copepod</name>
    <dbReference type="NCBI Taxonomy" id="158387"/>
    <lineage>
        <taxon>Eukaryota</taxon>
        <taxon>Metazoa</taxon>
        <taxon>Ecdysozoa</taxon>
        <taxon>Arthropoda</taxon>
        <taxon>Crustacea</taxon>
        <taxon>Multicrustacea</taxon>
        <taxon>Hexanauplia</taxon>
        <taxon>Copepoda</taxon>
        <taxon>Harpacticoida</taxon>
        <taxon>Harpacticidae</taxon>
        <taxon>Tigriopus</taxon>
    </lineage>
</organism>
<feature type="region of interest" description="Disordered" evidence="9">
    <location>
        <begin position="150"/>
        <end position="208"/>
    </location>
</feature>
<dbReference type="PROSITE" id="PS51030">
    <property type="entry name" value="NUCLEAR_REC_DBD_2"/>
    <property type="match status" value="1"/>
</dbReference>
<proteinExistence type="evidence at transcript level"/>
<dbReference type="InterPro" id="IPR001628">
    <property type="entry name" value="Znf_hrmn_rcpt"/>
</dbReference>
<keyword evidence="2" id="KW-0863">Zinc-finger</keyword>
<keyword evidence="5" id="KW-0238">DNA-binding</keyword>
<keyword evidence="4" id="KW-0805">Transcription regulation</keyword>
<dbReference type="SUPFAM" id="SSF48508">
    <property type="entry name" value="Nuclear receptor ligand-binding domain"/>
    <property type="match status" value="1"/>
</dbReference>
<feature type="domain" description="Nuclear receptor" evidence="10">
    <location>
        <begin position="57"/>
        <end position="133"/>
    </location>
</feature>
<dbReference type="GO" id="GO:0030154">
    <property type="term" value="P:cell differentiation"/>
    <property type="evidence" value="ECO:0007669"/>
    <property type="project" value="TreeGrafter"/>
</dbReference>
<evidence type="ECO:0000259" key="10">
    <source>
        <dbReference type="PROSITE" id="PS51030"/>
    </source>
</evidence>
<dbReference type="Gene3D" id="1.10.565.10">
    <property type="entry name" value="Retinoid X Receptor"/>
    <property type="match status" value="1"/>
</dbReference>
<evidence type="ECO:0000256" key="5">
    <source>
        <dbReference type="ARBA" id="ARBA00023125"/>
    </source>
</evidence>
<dbReference type="GO" id="GO:0004879">
    <property type="term" value="F:nuclear receptor activity"/>
    <property type="evidence" value="ECO:0007669"/>
    <property type="project" value="TreeGrafter"/>
</dbReference>
<dbReference type="PROSITE" id="PS00031">
    <property type="entry name" value="NUCLEAR_REC_DBD_1"/>
    <property type="match status" value="1"/>
</dbReference>
<dbReference type="GO" id="GO:0000122">
    <property type="term" value="P:negative regulation of transcription by RNA polymerase II"/>
    <property type="evidence" value="ECO:0007669"/>
    <property type="project" value="TreeGrafter"/>
</dbReference>
<dbReference type="PRINTS" id="PR00047">
    <property type="entry name" value="STROIDFINGER"/>
</dbReference>
<evidence type="ECO:0000256" key="7">
    <source>
        <dbReference type="ARBA" id="ARBA00023170"/>
    </source>
</evidence>
<evidence type="ECO:0000256" key="6">
    <source>
        <dbReference type="ARBA" id="ARBA00023163"/>
    </source>
</evidence>
<evidence type="ECO:0000256" key="8">
    <source>
        <dbReference type="ARBA" id="ARBA00023242"/>
    </source>
</evidence>
<evidence type="ECO:0000256" key="1">
    <source>
        <dbReference type="ARBA" id="ARBA00022723"/>
    </source>
</evidence>
<dbReference type="InterPro" id="IPR000536">
    <property type="entry name" value="Nucl_hrmn_rcpt_lig-bd"/>
</dbReference>
<dbReference type="CDD" id="cd06916">
    <property type="entry name" value="NR_DBD_like"/>
    <property type="match status" value="1"/>
</dbReference>
<keyword evidence="6" id="KW-0804">Transcription</keyword>
<feature type="domain" description="NR LBD" evidence="11">
    <location>
        <begin position="243"/>
        <end position="476"/>
    </location>
</feature>
<gene>
    <name evidence="12" type="primary">NR64</name>
</gene>
<dbReference type="GO" id="GO:0008270">
    <property type="term" value="F:zinc ion binding"/>
    <property type="evidence" value="ECO:0007669"/>
    <property type="project" value="UniProtKB-KW"/>
</dbReference>
<keyword evidence="1" id="KW-0479">Metal-binding</keyword>
<feature type="compositionally biased region" description="Basic and acidic residues" evidence="9">
    <location>
        <begin position="150"/>
        <end position="160"/>
    </location>
</feature>
<feature type="region of interest" description="Disordered" evidence="9">
    <location>
        <begin position="27"/>
        <end position="48"/>
    </location>
</feature>
<evidence type="ECO:0000256" key="2">
    <source>
        <dbReference type="ARBA" id="ARBA00022771"/>
    </source>
</evidence>
<dbReference type="AlphaFoldDB" id="A0A0A7CK33"/>
<reference evidence="12" key="2">
    <citation type="submission" date="2014-03" db="EMBL/GenBank/DDBJ databases">
        <authorList>
            <person name="Lee J.-S."/>
            <person name="Hwang D.-S."/>
        </authorList>
    </citation>
    <scope>NUCLEOTIDE SEQUENCE</scope>
</reference>
<dbReference type="SMART" id="SM00430">
    <property type="entry name" value="HOLI"/>
    <property type="match status" value="1"/>
</dbReference>
<dbReference type="InterPro" id="IPR050234">
    <property type="entry name" value="Nuclear_hormone_rcpt_NR1"/>
</dbReference>
<name>A0A0A7CK33_TIGJA</name>
<dbReference type="InterPro" id="IPR035500">
    <property type="entry name" value="NHR-like_dom_sf"/>
</dbReference>
<dbReference type="Gene3D" id="3.30.50.10">
    <property type="entry name" value="Erythroid Transcription Factor GATA-1, subunit A"/>
    <property type="match status" value="1"/>
</dbReference>
<dbReference type="SMART" id="SM00399">
    <property type="entry name" value="ZnF_C4"/>
    <property type="match status" value="1"/>
</dbReference>
<protein>
    <submittedName>
        <fullName evidence="12">Nuclear receptor</fullName>
    </submittedName>
</protein>
<keyword evidence="8" id="KW-0539">Nucleus</keyword>
<keyword evidence="7 12" id="KW-0675">Receptor</keyword>
<reference evidence="12" key="1">
    <citation type="journal article" date="2014" name="BMC Genomics">
        <title>Genome-wide identification of nuclear receptor (NR) superfamily genes in the copepod Tigriopus japonicus.</title>
        <authorList>
            <person name="Hwang D.S."/>
            <person name="Lee B.Y."/>
            <person name="Kim H.S."/>
            <person name="Lee M.C."/>
            <person name="Kyung D.H."/>
            <person name="Om A.S."/>
            <person name="Rhee J.S."/>
            <person name="Lee J.S."/>
        </authorList>
    </citation>
    <scope>NUCLEOTIDE SEQUENCE</scope>
</reference>
<sequence length="476" mass="54106">MDIGGSLTMSSLPSSQIIGNGIGGCSSQARKPGGKRSNLNASGTAKPRKPRKRYIRIVACSVCGDIANDHVHYGAIACYSCRAFFRRSVSNEAHYECSRNSKCPVTKETRKHCQSCRFKKCIDIGMKPSWVMTEDERKDNRAKILKKKMELRKGLRRSSDSRTSISSDCAKNPEHDDSSLSPENGFMPDQTFKSEDETEDESIVSESSGIDKKEIIPYGLQMGYEHWDPHGNDVTLQSIPTLDEKTFLEDLVLKEAACRREIPIRQETLIKFMESAKHETIIPYDACVDGFSTCVQRISKFMSRLDFFSSLMWSDQQILLRCNTHMVVNLKSARMLKPTNSLQGQLCLTNGTQPNQAISASPNRLTYSQFFNSPWCCSADKEEEYKKLMDELFNLDMDDVTSVLMMIMTMLAPPTEELIQSNQVSSRRSYFSQLLYKHLYSVKGEQLGRVSFQKCTQFLDKLREMAHILKQERLLL</sequence>
<accession>A0A0A7CK33</accession>
<dbReference type="GO" id="GO:0000978">
    <property type="term" value="F:RNA polymerase II cis-regulatory region sequence-specific DNA binding"/>
    <property type="evidence" value="ECO:0007669"/>
    <property type="project" value="TreeGrafter"/>
</dbReference>
<dbReference type="SUPFAM" id="SSF57716">
    <property type="entry name" value="Glucocorticoid receptor-like (DNA-binding domain)"/>
    <property type="match status" value="1"/>
</dbReference>
<dbReference type="Pfam" id="PF00105">
    <property type="entry name" value="zf-C4"/>
    <property type="match status" value="1"/>
</dbReference>
<evidence type="ECO:0000256" key="3">
    <source>
        <dbReference type="ARBA" id="ARBA00022833"/>
    </source>
</evidence>
<evidence type="ECO:0000313" key="12">
    <source>
        <dbReference type="EMBL" id="AID52843.1"/>
    </source>
</evidence>